<feature type="region of interest" description="Disordered" evidence="3">
    <location>
        <begin position="1"/>
        <end position="78"/>
    </location>
</feature>
<proteinExistence type="predicted"/>
<dbReference type="PANTHER" id="PTHR10328:SF15">
    <property type="entry name" value="BHLH TRANSCRIPTION FACTOR"/>
    <property type="match status" value="1"/>
</dbReference>
<keyword evidence="2" id="KW-0539">Nucleus</keyword>
<dbReference type="SMART" id="SM00353">
    <property type="entry name" value="HLH"/>
    <property type="match status" value="1"/>
</dbReference>
<dbReference type="GO" id="GO:0003700">
    <property type="term" value="F:DNA-binding transcription factor activity"/>
    <property type="evidence" value="ECO:0007669"/>
    <property type="project" value="TreeGrafter"/>
</dbReference>
<feature type="compositionally biased region" description="Pro residues" evidence="3">
    <location>
        <begin position="372"/>
        <end position="388"/>
    </location>
</feature>
<dbReference type="InterPro" id="IPR036638">
    <property type="entry name" value="HLH_DNA-bd_sf"/>
</dbReference>
<dbReference type="STRING" id="1036808.A0A0C3CZ10"/>
<dbReference type="PROSITE" id="PS50888">
    <property type="entry name" value="BHLH"/>
    <property type="match status" value="1"/>
</dbReference>
<dbReference type="Pfam" id="PF00010">
    <property type="entry name" value="HLH"/>
    <property type="match status" value="1"/>
</dbReference>
<dbReference type="Proteomes" id="UP000053989">
    <property type="component" value="Unassembled WGS sequence"/>
</dbReference>
<reference evidence="5 6" key="1">
    <citation type="submission" date="2014-04" db="EMBL/GenBank/DDBJ databases">
        <authorList>
            <consortium name="DOE Joint Genome Institute"/>
            <person name="Kuo A."/>
            <person name="Kohler A."/>
            <person name="Nagy L.G."/>
            <person name="Floudas D."/>
            <person name="Copeland A."/>
            <person name="Barry K.W."/>
            <person name="Cichocki N."/>
            <person name="Veneault-Fourrey C."/>
            <person name="LaButti K."/>
            <person name="Lindquist E.A."/>
            <person name="Lipzen A."/>
            <person name="Lundell T."/>
            <person name="Morin E."/>
            <person name="Murat C."/>
            <person name="Sun H."/>
            <person name="Tunlid A."/>
            <person name="Henrissat B."/>
            <person name="Grigoriev I.V."/>
            <person name="Hibbett D.S."/>
            <person name="Martin F."/>
            <person name="Nordberg H.P."/>
            <person name="Cantor M.N."/>
            <person name="Hua S.X."/>
        </authorList>
    </citation>
    <scope>NUCLEOTIDE SEQUENCE [LARGE SCALE GENOMIC DNA]</scope>
    <source>
        <strain evidence="5 6">Foug A</strain>
    </source>
</reference>
<dbReference type="HOGENOM" id="CLU_034211_0_0_1"/>
<protein>
    <recommendedName>
        <fullName evidence="4">BHLH domain-containing protein</fullName>
    </recommendedName>
</protein>
<sequence length="440" mass="47677">MSMRHQDDSDFSNSRRQSIATSSDSQHLHGTKRKMSSDREAMTGDEVDSQLAGPGIPSSTCMDTDGRAPKRRGSTVDAHRISQLSIYDRRHSIHAGAMVSGPGVNGGPMGSSNQWWLHERRDSLPAILPNGSSGYTSVFSGDQPHGRQSAPTTSGSMATFAWPATQHPDGQQDPNIQSHARPFEPQTLPLPIMSPMSFSPDRRMSVPENAVPSVGPTRNVRSRSRPPSRQLREATQVSAAQAGTAAPAEEPSTAPPSTTTLKPPKESGTTPYSRSPELRISHKLAERKRRKEMKDLFDELRDQLPADRGMKASKWEILSKAIEFVANLKQGHQEMAREIEMLRHELDSLRQGISPFGPGGPPHPIVYSQGPVPYPPPPPGAMPHPPPSHAHQQPPQHQQSQGRPSSSDNAYQPGGGPPHQQPSTNGTASISTGRVEAPPT</sequence>
<dbReference type="EMBL" id="KN822170">
    <property type="protein sequence ID" value="KIM53795.1"/>
    <property type="molecule type" value="Genomic_DNA"/>
</dbReference>
<dbReference type="OrthoDB" id="8964853at2759"/>
<evidence type="ECO:0000256" key="2">
    <source>
        <dbReference type="ARBA" id="ARBA00023242"/>
    </source>
</evidence>
<dbReference type="GO" id="GO:0046983">
    <property type="term" value="F:protein dimerization activity"/>
    <property type="evidence" value="ECO:0007669"/>
    <property type="project" value="InterPro"/>
</dbReference>
<feature type="compositionally biased region" description="Polar residues" evidence="3">
    <location>
        <begin position="168"/>
        <end position="178"/>
    </location>
</feature>
<feature type="region of interest" description="Disordered" evidence="3">
    <location>
        <begin position="136"/>
        <end position="287"/>
    </location>
</feature>
<accession>A0A0C3CZ10</accession>
<keyword evidence="6" id="KW-1185">Reference proteome</keyword>
<dbReference type="GO" id="GO:0090575">
    <property type="term" value="C:RNA polymerase II transcription regulator complex"/>
    <property type="evidence" value="ECO:0007669"/>
    <property type="project" value="TreeGrafter"/>
</dbReference>
<feature type="compositionally biased region" description="Polar residues" evidence="3">
    <location>
        <begin position="423"/>
        <end position="432"/>
    </location>
</feature>
<name>A0A0C3CZ10_9AGAM</name>
<feature type="compositionally biased region" description="Low complexity" evidence="3">
    <location>
        <begin position="227"/>
        <end position="260"/>
    </location>
</feature>
<evidence type="ECO:0000313" key="5">
    <source>
        <dbReference type="EMBL" id="KIM53795.1"/>
    </source>
</evidence>
<evidence type="ECO:0000256" key="1">
    <source>
        <dbReference type="ARBA" id="ARBA00023125"/>
    </source>
</evidence>
<feature type="domain" description="BHLH" evidence="4">
    <location>
        <begin position="277"/>
        <end position="328"/>
    </location>
</feature>
<organism evidence="5 6">
    <name type="scientific">Scleroderma citrinum Foug A</name>
    <dbReference type="NCBI Taxonomy" id="1036808"/>
    <lineage>
        <taxon>Eukaryota</taxon>
        <taxon>Fungi</taxon>
        <taxon>Dikarya</taxon>
        <taxon>Basidiomycota</taxon>
        <taxon>Agaricomycotina</taxon>
        <taxon>Agaricomycetes</taxon>
        <taxon>Agaricomycetidae</taxon>
        <taxon>Boletales</taxon>
        <taxon>Sclerodermatineae</taxon>
        <taxon>Sclerodermataceae</taxon>
        <taxon>Scleroderma</taxon>
    </lineage>
</organism>
<gene>
    <name evidence="5" type="ORF">SCLCIDRAFT_138221</name>
</gene>
<feature type="compositionally biased region" description="Polar residues" evidence="3">
    <location>
        <begin position="11"/>
        <end position="25"/>
    </location>
</feature>
<dbReference type="PANTHER" id="PTHR10328">
    <property type="entry name" value="PROTEIN MAX MYC-ASSOCIATED FACTOR X"/>
    <property type="match status" value="1"/>
</dbReference>
<dbReference type="GO" id="GO:0045944">
    <property type="term" value="P:positive regulation of transcription by RNA polymerase II"/>
    <property type="evidence" value="ECO:0007669"/>
    <property type="project" value="TreeGrafter"/>
</dbReference>
<evidence type="ECO:0000259" key="4">
    <source>
        <dbReference type="PROSITE" id="PS50888"/>
    </source>
</evidence>
<dbReference type="AlphaFoldDB" id="A0A0C3CZ10"/>
<feature type="region of interest" description="Disordered" evidence="3">
    <location>
        <begin position="350"/>
        <end position="440"/>
    </location>
</feature>
<reference evidence="6" key="2">
    <citation type="submission" date="2015-01" db="EMBL/GenBank/DDBJ databases">
        <title>Evolutionary Origins and Diversification of the Mycorrhizal Mutualists.</title>
        <authorList>
            <consortium name="DOE Joint Genome Institute"/>
            <consortium name="Mycorrhizal Genomics Consortium"/>
            <person name="Kohler A."/>
            <person name="Kuo A."/>
            <person name="Nagy L.G."/>
            <person name="Floudas D."/>
            <person name="Copeland A."/>
            <person name="Barry K.W."/>
            <person name="Cichocki N."/>
            <person name="Veneault-Fourrey C."/>
            <person name="LaButti K."/>
            <person name="Lindquist E.A."/>
            <person name="Lipzen A."/>
            <person name="Lundell T."/>
            <person name="Morin E."/>
            <person name="Murat C."/>
            <person name="Riley R."/>
            <person name="Ohm R."/>
            <person name="Sun H."/>
            <person name="Tunlid A."/>
            <person name="Henrissat B."/>
            <person name="Grigoriev I.V."/>
            <person name="Hibbett D.S."/>
            <person name="Martin F."/>
        </authorList>
    </citation>
    <scope>NUCLEOTIDE SEQUENCE [LARGE SCALE GENOMIC DNA]</scope>
    <source>
        <strain evidence="6">Foug A</strain>
    </source>
</reference>
<dbReference type="SUPFAM" id="SSF47459">
    <property type="entry name" value="HLH, helix-loop-helix DNA-binding domain"/>
    <property type="match status" value="1"/>
</dbReference>
<dbReference type="Gene3D" id="4.10.280.10">
    <property type="entry name" value="Helix-loop-helix DNA-binding domain"/>
    <property type="match status" value="1"/>
</dbReference>
<evidence type="ECO:0000256" key="3">
    <source>
        <dbReference type="SAM" id="MobiDB-lite"/>
    </source>
</evidence>
<evidence type="ECO:0000313" key="6">
    <source>
        <dbReference type="Proteomes" id="UP000053989"/>
    </source>
</evidence>
<dbReference type="InterPro" id="IPR011598">
    <property type="entry name" value="bHLH_dom"/>
</dbReference>
<keyword evidence="1" id="KW-0238">DNA-binding</keyword>
<feature type="compositionally biased region" description="Low complexity" evidence="3">
    <location>
        <begin position="389"/>
        <end position="407"/>
    </location>
</feature>
<dbReference type="GO" id="GO:0003677">
    <property type="term" value="F:DNA binding"/>
    <property type="evidence" value="ECO:0007669"/>
    <property type="project" value="UniProtKB-KW"/>
</dbReference>
<dbReference type="InParanoid" id="A0A0C3CZ10"/>